<evidence type="ECO:0000313" key="2">
    <source>
        <dbReference type="EMBL" id="PWK37275.1"/>
    </source>
</evidence>
<feature type="transmembrane region" description="Helical" evidence="1">
    <location>
        <begin position="171"/>
        <end position="189"/>
    </location>
</feature>
<evidence type="ECO:0000313" key="3">
    <source>
        <dbReference type="Proteomes" id="UP000245754"/>
    </source>
</evidence>
<protein>
    <recommendedName>
        <fullName evidence="4">Transmembrane protein</fullName>
    </recommendedName>
</protein>
<dbReference type="EMBL" id="QGGT01000001">
    <property type="protein sequence ID" value="PWK37275.1"/>
    <property type="molecule type" value="Genomic_DNA"/>
</dbReference>
<keyword evidence="1" id="KW-1133">Transmembrane helix</keyword>
<comment type="caution">
    <text evidence="2">The sequence shown here is derived from an EMBL/GenBank/DDBJ whole genome shotgun (WGS) entry which is preliminary data.</text>
</comment>
<sequence length="214" mass="23009">MHWRVPWRASWRALWASWPAAASLLALSPLRAVLEGSMALQMLVLLPAVFALGYTLPRMLPSRARGRLAAAMRPAALSLLIVATVGYAAWMLPIAIDLTRLHASVNLAKYATVTVAGTAAYFAGRVSPWPLVLFFGGNMVWMGLTVGMLFLDAETRLCASYLLGDQRVAGAGLIAWSAALGGWLLAWVGRRANRSGRPKELQQSAVNASDVGSH</sequence>
<feature type="transmembrane region" description="Helical" evidence="1">
    <location>
        <begin position="76"/>
        <end position="95"/>
    </location>
</feature>
<organism evidence="2 3">
    <name type="scientific">Cupriavidus plantarum</name>
    <dbReference type="NCBI Taxonomy" id="942865"/>
    <lineage>
        <taxon>Bacteria</taxon>
        <taxon>Pseudomonadati</taxon>
        <taxon>Pseudomonadota</taxon>
        <taxon>Betaproteobacteria</taxon>
        <taxon>Burkholderiales</taxon>
        <taxon>Burkholderiaceae</taxon>
        <taxon>Cupriavidus</taxon>
    </lineage>
</organism>
<gene>
    <name evidence="2" type="ORF">C7419_1011157</name>
</gene>
<evidence type="ECO:0008006" key="4">
    <source>
        <dbReference type="Google" id="ProtNLM"/>
    </source>
</evidence>
<reference evidence="2 3" key="1">
    <citation type="submission" date="2018-05" db="EMBL/GenBank/DDBJ databases">
        <title>Genomic Encyclopedia of Type Strains, Phase IV (KMG-V): Genome sequencing to study the core and pangenomes of soil and plant-associated prokaryotes.</title>
        <authorList>
            <person name="Whitman W."/>
        </authorList>
    </citation>
    <scope>NUCLEOTIDE SEQUENCE [LARGE SCALE GENOMIC DNA]</scope>
    <source>
        <strain evidence="2 3">SLV-132</strain>
    </source>
</reference>
<dbReference type="Proteomes" id="UP000245754">
    <property type="component" value="Unassembled WGS sequence"/>
</dbReference>
<dbReference type="RefSeq" id="WP_181366079.1">
    <property type="nucleotide sequence ID" value="NZ_QGGT01000001.1"/>
</dbReference>
<feature type="transmembrane region" description="Helical" evidence="1">
    <location>
        <begin position="38"/>
        <end position="56"/>
    </location>
</feature>
<feature type="transmembrane region" description="Helical" evidence="1">
    <location>
        <begin position="12"/>
        <end position="32"/>
    </location>
</feature>
<accession>A0A316EZG7</accession>
<dbReference type="AlphaFoldDB" id="A0A316EZG7"/>
<proteinExistence type="predicted"/>
<evidence type="ECO:0000256" key="1">
    <source>
        <dbReference type="SAM" id="Phobius"/>
    </source>
</evidence>
<feature type="transmembrane region" description="Helical" evidence="1">
    <location>
        <begin position="131"/>
        <end position="151"/>
    </location>
</feature>
<feature type="transmembrane region" description="Helical" evidence="1">
    <location>
        <begin position="107"/>
        <end position="124"/>
    </location>
</feature>
<keyword evidence="1" id="KW-0812">Transmembrane</keyword>
<name>A0A316EZG7_9BURK</name>
<keyword evidence="3" id="KW-1185">Reference proteome</keyword>
<keyword evidence="1" id="KW-0472">Membrane</keyword>